<evidence type="ECO:0008006" key="3">
    <source>
        <dbReference type="Google" id="ProtNLM"/>
    </source>
</evidence>
<gene>
    <name evidence="1" type="ORF">Dxin01_04091</name>
</gene>
<protein>
    <recommendedName>
        <fullName evidence="3">HPt domain-containing protein</fullName>
    </recommendedName>
</protein>
<organism evidence="1 2">
    <name type="scientific">Deinococcus xinjiangensis</name>
    <dbReference type="NCBI Taxonomy" id="457454"/>
    <lineage>
        <taxon>Bacteria</taxon>
        <taxon>Thermotogati</taxon>
        <taxon>Deinococcota</taxon>
        <taxon>Deinococci</taxon>
        <taxon>Deinococcales</taxon>
        <taxon>Deinococcaceae</taxon>
        <taxon>Deinococcus</taxon>
    </lineage>
</organism>
<dbReference type="EMBL" id="BAABRN010000107">
    <property type="protein sequence ID" value="GAA5504321.1"/>
    <property type="molecule type" value="Genomic_DNA"/>
</dbReference>
<sequence length="129" mass="14613">MREVSIRFLSELVESIPAQRRLAFINDLKAAIRKGTFDGGPLDDTFKLSHQVRGKSGPVDRATDHREFAVENNAAFQAWYELHLKLVKKTSGLPTKFEIEGGHVSLHDLATKFRRRKGSKPRARSKAKE</sequence>
<accession>A0ABP9VI51</accession>
<dbReference type="Proteomes" id="UP001458946">
    <property type="component" value="Unassembled WGS sequence"/>
</dbReference>
<keyword evidence="2" id="KW-1185">Reference proteome</keyword>
<reference evidence="1 2" key="1">
    <citation type="submission" date="2024-02" db="EMBL/GenBank/DDBJ databases">
        <title>Deinococcus xinjiangensis NBRC 107630.</title>
        <authorList>
            <person name="Ichikawa N."/>
            <person name="Katano-Makiyama Y."/>
            <person name="Hidaka K."/>
        </authorList>
    </citation>
    <scope>NUCLEOTIDE SEQUENCE [LARGE SCALE GENOMIC DNA]</scope>
    <source>
        <strain evidence="1 2">NBRC 107630</strain>
    </source>
</reference>
<proteinExistence type="predicted"/>
<name>A0ABP9VI51_9DEIO</name>
<evidence type="ECO:0000313" key="2">
    <source>
        <dbReference type="Proteomes" id="UP001458946"/>
    </source>
</evidence>
<evidence type="ECO:0000313" key="1">
    <source>
        <dbReference type="EMBL" id="GAA5504321.1"/>
    </source>
</evidence>
<comment type="caution">
    <text evidence="1">The sequence shown here is derived from an EMBL/GenBank/DDBJ whole genome shotgun (WGS) entry which is preliminary data.</text>
</comment>